<keyword evidence="1" id="KW-0732">Signal</keyword>
<keyword evidence="3" id="KW-1185">Reference proteome</keyword>
<name>A0A5B8XXJ2_9DELT</name>
<proteinExistence type="predicted"/>
<reference evidence="2 3" key="1">
    <citation type="submission" date="2019-08" db="EMBL/GenBank/DDBJ databases">
        <authorList>
            <person name="Liang Q."/>
        </authorList>
    </citation>
    <scope>NUCLEOTIDE SEQUENCE [LARGE SCALE GENOMIC DNA]</scope>
    <source>
        <strain evidence="2 3">V1718</strain>
    </source>
</reference>
<organism evidence="2 3">
    <name type="scientific">Microvenator marinus</name>
    <dbReference type="NCBI Taxonomy" id="2600177"/>
    <lineage>
        <taxon>Bacteria</taxon>
        <taxon>Deltaproteobacteria</taxon>
        <taxon>Bradymonadales</taxon>
        <taxon>Microvenatoraceae</taxon>
        <taxon>Microvenator</taxon>
    </lineage>
</organism>
<dbReference type="Proteomes" id="UP000321595">
    <property type="component" value="Chromosome"/>
</dbReference>
<dbReference type="RefSeq" id="WP_146960785.1">
    <property type="nucleotide sequence ID" value="NZ_CP042467.1"/>
</dbReference>
<feature type="chain" id="PRO_5023072560" evidence="1">
    <location>
        <begin position="23"/>
        <end position="160"/>
    </location>
</feature>
<evidence type="ECO:0000256" key="1">
    <source>
        <dbReference type="SAM" id="SignalP"/>
    </source>
</evidence>
<feature type="signal peptide" evidence="1">
    <location>
        <begin position="1"/>
        <end position="22"/>
    </location>
</feature>
<evidence type="ECO:0000313" key="2">
    <source>
        <dbReference type="EMBL" id="QED28396.1"/>
    </source>
</evidence>
<dbReference type="AlphaFoldDB" id="A0A5B8XXJ2"/>
<dbReference type="KEGG" id="bbae:FRD01_14370"/>
<evidence type="ECO:0000313" key="3">
    <source>
        <dbReference type="Proteomes" id="UP000321595"/>
    </source>
</evidence>
<sequence>MRRSNRKPLLLAALLASSPALDFSENDGLSVRANFPDKARVNDAGHLLTDEDFRVELERVEFDAESIDLQARNEEDLERILTVPNFGPDQTELVIRGAKVHGRIFDNRGTGRVPDAGLGISGQLPVEVVVQRGTDSATPLNVRFEVPTFFFEGVDWSKPV</sequence>
<accession>A0A5B8XXJ2</accession>
<dbReference type="EMBL" id="CP042467">
    <property type="protein sequence ID" value="QED28396.1"/>
    <property type="molecule type" value="Genomic_DNA"/>
</dbReference>
<gene>
    <name evidence="2" type="ORF">FRD01_14370</name>
</gene>
<protein>
    <submittedName>
        <fullName evidence="2">Uncharacterized protein</fullName>
    </submittedName>
</protein>